<dbReference type="AlphaFoldDB" id="A0A381ZJ42"/>
<dbReference type="InterPro" id="IPR011047">
    <property type="entry name" value="Quinoprotein_ADH-like_sf"/>
</dbReference>
<evidence type="ECO:0000313" key="1">
    <source>
        <dbReference type="EMBL" id="SVA89209.1"/>
    </source>
</evidence>
<reference evidence="1" key="1">
    <citation type="submission" date="2018-05" db="EMBL/GenBank/DDBJ databases">
        <authorList>
            <person name="Lanie J.A."/>
            <person name="Ng W.-L."/>
            <person name="Kazmierczak K.M."/>
            <person name="Andrzejewski T.M."/>
            <person name="Davidsen T.M."/>
            <person name="Wayne K.J."/>
            <person name="Tettelin H."/>
            <person name="Glass J.I."/>
            <person name="Rusch D."/>
            <person name="Podicherti R."/>
            <person name="Tsui H.-C.T."/>
            <person name="Winkler M.E."/>
        </authorList>
    </citation>
    <scope>NUCLEOTIDE SEQUENCE</scope>
</reference>
<name>A0A381ZJ42_9ZZZZ</name>
<organism evidence="1">
    <name type="scientific">marine metagenome</name>
    <dbReference type="NCBI Taxonomy" id="408172"/>
    <lineage>
        <taxon>unclassified sequences</taxon>
        <taxon>metagenomes</taxon>
        <taxon>ecological metagenomes</taxon>
    </lineage>
</organism>
<accession>A0A381ZJ42</accession>
<proteinExistence type="predicted"/>
<dbReference type="EMBL" id="UINC01021514">
    <property type="protein sequence ID" value="SVA89209.1"/>
    <property type="molecule type" value="Genomic_DNA"/>
</dbReference>
<sequence length="407" mass="44812">MHNYFYLLLVLILPWSCGDLGDNQEDEKSIFFSKVFGEYDAEMGYSIQSTNDGGYIIAGATSSYWATDSLPRRVVLPAHGVTDAIIAKIDKYGDPEWIKAYGGEQYESAFNARQTSDGGYFFAGYTSSIGAGLYDYWLVKLDPYGSVTWQQTYGAQQADVGFYGDLTSDGGFILTGYTVPENRTDKDFWLIKTDGGGNLLWSQTYGDSMNQSANFLQETADSGFIMIGETKGGSTQSDILLIKTDKTGAEEWRKTIAEPGNDIPYAIKQTSNGYIMISTTTSMGAGDRDILLIKFDSSGDLLWQKTYGGASLEYGFDVVVESDGYLLTGSTSSYGTMFYDMWVFKVDLSGEIIWEQVYSGTNIDIGRAIVANETGGYTVLAQTSSYGAGEYDFWVLKMDENGMVPDE</sequence>
<protein>
    <recommendedName>
        <fullName evidence="2">Bulb-type lectin domain-containing protein</fullName>
    </recommendedName>
</protein>
<dbReference type="PANTHER" id="PTHR42754:SF1">
    <property type="entry name" value="LIPOPROTEIN"/>
    <property type="match status" value="1"/>
</dbReference>
<evidence type="ECO:0008006" key="2">
    <source>
        <dbReference type="Google" id="ProtNLM"/>
    </source>
</evidence>
<gene>
    <name evidence="1" type="ORF">METZ01_LOCUS142063</name>
</gene>
<dbReference type="PANTHER" id="PTHR42754">
    <property type="entry name" value="ENDOGLUCANASE"/>
    <property type="match status" value="1"/>
</dbReference>
<dbReference type="SUPFAM" id="SSF50998">
    <property type="entry name" value="Quinoprotein alcohol dehydrogenase-like"/>
    <property type="match status" value="1"/>
</dbReference>